<protein>
    <recommendedName>
        <fullName evidence="14">GTPase IMAP family member 8</fullName>
    </recommendedName>
    <alternativeName>
        <fullName evidence="15">Immune-associated nucleotide-binding protein 9</fullName>
    </alternativeName>
</protein>
<dbReference type="GO" id="GO:0005829">
    <property type="term" value="C:cytosol"/>
    <property type="evidence" value="ECO:0007669"/>
    <property type="project" value="UniProtKB-SubCell"/>
</dbReference>
<dbReference type="InterPro" id="IPR045058">
    <property type="entry name" value="GIMA/IAN/Toc"/>
</dbReference>
<dbReference type="GO" id="GO:0005525">
    <property type="term" value="F:GTP binding"/>
    <property type="evidence" value="ECO:0007669"/>
    <property type="project" value="UniProtKB-KW"/>
</dbReference>
<proteinExistence type="inferred from homology"/>
<evidence type="ECO:0000256" key="9">
    <source>
        <dbReference type="ARBA" id="ARBA00022824"/>
    </source>
</evidence>
<evidence type="ECO:0000256" key="12">
    <source>
        <dbReference type="ARBA" id="ARBA00023134"/>
    </source>
</evidence>
<dbReference type="InterPro" id="IPR027417">
    <property type="entry name" value="P-loop_NTPase"/>
</dbReference>
<keyword evidence="9" id="KW-0256">Endoplasmic reticulum</keyword>
<dbReference type="GO" id="GO:0005794">
    <property type="term" value="C:Golgi apparatus"/>
    <property type="evidence" value="ECO:0007669"/>
    <property type="project" value="UniProtKB-SubCell"/>
</dbReference>
<keyword evidence="7" id="KW-0677">Repeat</keyword>
<dbReference type="GeneID" id="115829246"/>
<dbReference type="GO" id="GO:0005739">
    <property type="term" value="C:mitochondrion"/>
    <property type="evidence" value="ECO:0007669"/>
    <property type="project" value="UniProtKB-SubCell"/>
</dbReference>
<gene>
    <name evidence="19" type="primary">LOC115829246</name>
</gene>
<accession>A0A6J2WYC9</accession>
<evidence type="ECO:0000256" key="3">
    <source>
        <dbReference type="ARBA" id="ARBA00004514"/>
    </source>
</evidence>
<dbReference type="Gene3D" id="3.40.50.300">
    <property type="entry name" value="P-loop containing nucleotide triphosphate hydrolases"/>
    <property type="match status" value="1"/>
</dbReference>
<evidence type="ECO:0000256" key="13">
    <source>
        <dbReference type="ARBA" id="ARBA00056809"/>
    </source>
</evidence>
<evidence type="ECO:0000256" key="10">
    <source>
        <dbReference type="ARBA" id="ARBA00023034"/>
    </source>
</evidence>
<evidence type="ECO:0000256" key="8">
    <source>
        <dbReference type="ARBA" id="ARBA00022741"/>
    </source>
</evidence>
<evidence type="ECO:0000256" key="14">
    <source>
        <dbReference type="ARBA" id="ARBA00073539"/>
    </source>
</evidence>
<comment type="function">
    <text evidence="13">Exerts an anti-apoptotic effect in the immune system and is involved in responses to infections.</text>
</comment>
<dbReference type="OrthoDB" id="8910125at2759"/>
<evidence type="ECO:0000313" key="19">
    <source>
        <dbReference type="RefSeq" id="XP_030649167.1"/>
    </source>
</evidence>
<dbReference type="GO" id="GO:0005783">
    <property type="term" value="C:endoplasmic reticulum"/>
    <property type="evidence" value="ECO:0007669"/>
    <property type="project" value="UniProtKB-SubCell"/>
</dbReference>
<sequence length="255" mass="28663">MVTGMSAHFHPDCVEVSSPSCEESIIRILLLGRSGCGKSASGNTILGKQLFQSPRRHKEPVTKECVEGRSHVADREVCVIDTVDLLHPDLTEEKISQEREKCLSLSQSGLDAVLLVLPIGEELKNEEEMVEFVKGLFGPDVLNFVIVLFTHGEKLEDDETIEHYIQSESEELQQLVRDCGDRVHIFNNMNKDKSQVTHLLDKIDEMVTSNGGEFYPGRKRRRSMGQHPTCEEETSGESCDLLPEEKTDQITLELL</sequence>
<feature type="domain" description="AIG1-type G" evidence="17">
    <location>
        <begin position="23"/>
        <end position="224"/>
    </location>
</feature>
<keyword evidence="12" id="KW-0342">GTP-binding</keyword>
<dbReference type="Pfam" id="PF04548">
    <property type="entry name" value="AIG1"/>
    <property type="match status" value="1"/>
</dbReference>
<dbReference type="SUPFAM" id="SSF52540">
    <property type="entry name" value="P-loop containing nucleoside triphosphate hydrolases"/>
    <property type="match status" value="1"/>
</dbReference>
<name>A0A6J2WYC9_CHACN</name>
<dbReference type="FunFam" id="3.40.50.300:FF:000536">
    <property type="entry name" value="GTPase IMAP family member 8"/>
    <property type="match status" value="1"/>
</dbReference>
<dbReference type="PROSITE" id="PS51720">
    <property type="entry name" value="G_AIG1"/>
    <property type="match status" value="1"/>
</dbReference>
<dbReference type="InterPro" id="IPR006703">
    <property type="entry name" value="G_AIG1"/>
</dbReference>
<keyword evidence="18" id="KW-1185">Reference proteome</keyword>
<evidence type="ECO:0000313" key="18">
    <source>
        <dbReference type="Proteomes" id="UP000504632"/>
    </source>
</evidence>
<comment type="subcellular location">
    <subcellularLocation>
        <location evidence="3">Cytoplasm</location>
        <location evidence="3">Cytosol</location>
    </subcellularLocation>
    <subcellularLocation>
        <location evidence="2">Endoplasmic reticulum</location>
    </subcellularLocation>
    <subcellularLocation>
        <location evidence="4">Golgi apparatus</location>
    </subcellularLocation>
    <subcellularLocation>
        <location evidence="1">Mitochondrion</location>
    </subcellularLocation>
</comment>
<evidence type="ECO:0000256" key="6">
    <source>
        <dbReference type="ARBA" id="ARBA00022490"/>
    </source>
</evidence>
<reference evidence="19" key="1">
    <citation type="submission" date="2025-08" db="UniProtKB">
        <authorList>
            <consortium name="RefSeq"/>
        </authorList>
    </citation>
    <scope>IDENTIFICATION</scope>
</reference>
<dbReference type="PANTHER" id="PTHR10903:SF188">
    <property type="entry name" value="GTPASE IMAP FAMILY MEMBER 2-LIKE-RELATED"/>
    <property type="match status" value="1"/>
</dbReference>
<feature type="region of interest" description="Disordered" evidence="16">
    <location>
        <begin position="211"/>
        <end position="238"/>
    </location>
</feature>
<dbReference type="AlphaFoldDB" id="A0A6J2WYC9"/>
<evidence type="ECO:0000256" key="11">
    <source>
        <dbReference type="ARBA" id="ARBA00023128"/>
    </source>
</evidence>
<dbReference type="RefSeq" id="XP_030649167.1">
    <property type="nucleotide sequence ID" value="XM_030793307.1"/>
</dbReference>
<organism evidence="18 19">
    <name type="scientific">Chanos chanos</name>
    <name type="common">Milkfish</name>
    <name type="synonym">Mugil chanos</name>
    <dbReference type="NCBI Taxonomy" id="29144"/>
    <lineage>
        <taxon>Eukaryota</taxon>
        <taxon>Metazoa</taxon>
        <taxon>Chordata</taxon>
        <taxon>Craniata</taxon>
        <taxon>Vertebrata</taxon>
        <taxon>Euteleostomi</taxon>
        <taxon>Actinopterygii</taxon>
        <taxon>Neopterygii</taxon>
        <taxon>Teleostei</taxon>
        <taxon>Ostariophysi</taxon>
        <taxon>Gonorynchiformes</taxon>
        <taxon>Chanidae</taxon>
        <taxon>Chanos</taxon>
    </lineage>
</organism>
<evidence type="ECO:0000259" key="17">
    <source>
        <dbReference type="PROSITE" id="PS51720"/>
    </source>
</evidence>
<keyword evidence="11" id="KW-0496">Mitochondrion</keyword>
<dbReference type="Proteomes" id="UP000504632">
    <property type="component" value="Chromosome 16"/>
</dbReference>
<evidence type="ECO:0000256" key="5">
    <source>
        <dbReference type="ARBA" id="ARBA00008535"/>
    </source>
</evidence>
<evidence type="ECO:0000256" key="4">
    <source>
        <dbReference type="ARBA" id="ARBA00004555"/>
    </source>
</evidence>
<comment type="similarity">
    <text evidence="5">Belongs to the TRAFAC class TrmE-Era-EngA-EngB-Septin-like GTPase superfamily. AIG1/Toc34/Toc159-like paraseptin GTPase family. IAN subfamily.</text>
</comment>
<evidence type="ECO:0000256" key="15">
    <source>
        <dbReference type="ARBA" id="ARBA00077278"/>
    </source>
</evidence>
<evidence type="ECO:0000256" key="2">
    <source>
        <dbReference type="ARBA" id="ARBA00004240"/>
    </source>
</evidence>
<evidence type="ECO:0000256" key="16">
    <source>
        <dbReference type="SAM" id="MobiDB-lite"/>
    </source>
</evidence>
<evidence type="ECO:0000256" key="1">
    <source>
        <dbReference type="ARBA" id="ARBA00004173"/>
    </source>
</evidence>
<evidence type="ECO:0000256" key="7">
    <source>
        <dbReference type="ARBA" id="ARBA00022737"/>
    </source>
</evidence>
<keyword evidence="8" id="KW-0547">Nucleotide-binding</keyword>
<dbReference type="PANTHER" id="PTHR10903">
    <property type="entry name" value="GTPASE, IMAP FAMILY MEMBER-RELATED"/>
    <property type="match status" value="1"/>
</dbReference>
<keyword evidence="6" id="KW-0963">Cytoplasm</keyword>
<keyword evidence="10" id="KW-0333">Golgi apparatus</keyword>
<dbReference type="InParanoid" id="A0A6J2WYC9"/>